<reference evidence="5 6" key="1">
    <citation type="journal article" date="2016" name="BMC Genomics">
        <title>Genome sequencing and secondary metabolism of the postharvest pathogen Penicillium griseofulvum.</title>
        <authorList>
            <person name="Banani H."/>
            <person name="Marcet-Houben M."/>
            <person name="Ballester A.R."/>
            <person name="Abbruscato P."/>
            <person name="Gonzalez-Candelas L."/>
            <person name="Gabaldon T."/>
            <person name="Spadaro D."/>
        </authorList>
    </citation>
    <scope>NUCLEOTIDE SEQUENCE [LARGE SCALE GENOMIC DNA]</scope>
    <source>
        <strain evidence="5 6">PG3</strain>
    </source>
</reference>
<dbReference type="STRING" id="5078.A0A135LGT6"/>
<comment type="caution">
    <text evidence="5">The sequence shown here is derived from an EMBL/GenBank/DDBJ whole genome shotgun (WGS) entry which is preliminary data.</text>
</comment>
<feature type="repeat" description="ANK" evidence="3">
    <location>
        <begin position="118"/>
        <end position="150"/>
    </location>
</feature>
<dbReference type="SMART" id="SM00248">
    <property type="entry name" value="ANK"/>
    <property type="match status" value="5"/>
</dbReference>
<gene>
    <name evidence="5" type="ORF">PGRI_019800</name>
</gene>
<dbReference type="OMA" id="PRTRCHV"/>
<dbReference type="Pfam" id="PF13637">
    <property type="entry name" value="Ank_4"/>
    <property type="match status" value="1"/>
</dbReference>
<dbReference type="AlphaFoldDB" id="A0A135LGT6"/>
<evidence type="ECO:0000256" key="4">
    <source>
        <dbReference type="SAM" id="MobiDB-lite"/>
    </source>
</evidence>
<dbReference type="SUPFAM" id="SSF48403">
    <property type="entry name" value="Ankyrin repeat"/>
    <property type="match status" value="1"/>
</dbReference>
<dbReference type="Pfam" id="PF00023">
    <property type="entry name" value="Ank"/>
    <property type="match status" value="2"/>
</dbReference>
<dbReference type="OrthoDB" id="366390at2759"/>
<evidence type="ECO:0000256" key="1">
    <source>
        <dbReference type="ARBA" id="ARBA00022737"/>
    </source>
</evidence>
<name>A0A135LGT6_PENPA</name>
<dbReference type="Gene3D" id="1.25.40.20">
    <property type="entry name" value="Ankyrin repeat-containing domain"/>
    <property type="match status" value="3"/>
</dbReference>
<feature type="repeat" description="ANK" evidence="3">
    <location>
        <begin position="253"/>
        <end position="292"/>
    </location>
</feature>
<dbReference type="InterPro" id="IPR002110">
    <property type="entry name" value="Ankyrin_rpt"/>
</dbReference>
<dbReference type="PROSITE" id="PS50088">
    <property type="entry name" value="ANK_REPEAT"/>
    <property type="match status" value="4"/>
</dbReference>
<feature type="compositionally biased region" description="Basic residues" evidence="4">
    <location>
        <begin position="451"/>
        <end position="464"/>
    </location>
</feature>
<dbReference type="PROSITE" id="PS50297">
    <property type="entry name" value="ANK_REP_REGION"/>
    <property type="match status" value="3"/>
</dbReference>
<accession>A0A135LGT6</accession>
<protein>
    <submittedName>
        <fullName evidence="5">Uncharacterized protein</fullName>
    </submittedName>
</protein>
<dbReference type="PANTHER" id="PTHR24134:SF9">
    <property type="entry name" value="ANKYRIN REPEAT AND SOCS BOX PROTEIN 8"/>
    <property type="match status" value="1"/>
</dbReference>
<evidence type="ECO:0000256" key="3">
    <source>
        <dbReference type="PROSITE-ProRule" id="PRU00023"/>
    </source>
</evidence>
<feature type="region of interest" description="Disordered" evidence="4">
    <location>
        <begin position="436"/>
        <end position="488"/>
    </location>
</feature>
<keyword evidence="1" id="KW-0677">Repeat</keyword>
<feature type="compositionally biased region" description="Basic and acidic residues" evidence="4">
    <location>
        <begin position="478"/>
        <end position="487"/>
    </location>
</feature>
<evidence type="ECO:0000313" key="6">
    <source>
        <dbReference type="Proteomes" id="UP000070168"/>
    </source>
</evidence>
<dbReference type="Proteomes" id="UP000070168">
    <property type="component" value="Unassembled WGS sequence"/>
</dbReference>
<sequence length="497" mass="56254">MSLESLPLEVICFIASKLPRYRDILSLVRCNHTLYDAVFHLLYKQDKCTQEFALRWLIENGFEQGIQHIISRSNLDMNQKVESWSYRVNTPLLLAVRWGRTNIVELILRNGALVNFATDISPLECAATLGDYNMTSILLQHGAHADLVNETSGKTSLGCALELGSNSVQLGSYYIVSQYFCHWNDNVECKGEDEFIAVIQLLLAHGADPSFQSDQARRYTCLHRIPMARWSSTEKLVRLFLDYGADVDAQDHEGHTPLHEALSHYAFADTRVQKEFVEVLLRYGADVNFQDGEGKTPLHYVLSSQPFLGNIHIQKEFVKVLLRAGADVNLEDCRGEPPLGIRFENPGGFHLMLTPGASARCRGRTGGKLILNILRVPVRKQTEITTQHRINTILIELLLEHGARADLIIDGTCPLDLYAAGLYQVLKDSVRKRKMAVQKPPQKELSQAPKHSGRKKKAKKHKILLKPTRQLPPRKARKDNQVMEPSRKLRSRIIIRA</sequence>
<keyword evidence="2 3" id="KW-0040">ANK repeat</keyword>
<feature type="repeat" description="ANK" evidence="3">
    <location>
        <begin position="293"/>
        <end position="333"/>
    </location>
</feature>
<feature type="repeat" description="ANK" evidence="3">
    <location>
        <begin position="87"/>
        <end position="119"/>
    </location>
</feature>
<proteinExistence type="predicted"/>
<evidence type="ECO:0000313" key="5">
    <source>
        <dbReference type="EMBL" id="KXG48110.1"/>
    </source>
</evidence>
<dbReference type="PANTHER" id="PTHR24134">
    <property type="entry name" value="ANKYRIN REPEAT-CONTAINING PROTEIN DDB_G0279043"/>
    <property type="match status" value="1"/>
</dbReference>
<evidence type="ECO:0000256" key="2">
    <source>
        <dbReference type="ARBA" id="ARBA00023043"/>
    </source>
</evidence>
<dbReference type="RefSeq" id="XP_040646646.1">
    <property type="nucleotide sequence ID" value="XM_040789693.1"/>
</dbReference>
<keyword evidence="6" id="KW-1185">Reference proteome</keyword>
<dbReference type="EMBL" id="LHQR01000065">
    <property type="protein sequence ID" value="KXG48110.1"/>
    <property type="molecule type" value="Genomic_DNA"/>
</dbReference>
<organism evidence="5 6">
    <name type="scientific">Penicillium patulum</name>
    <name type="common">Penicillium griseofulvum</name>
    <dbReference type="NCBI Taxonomy" id="5078"/>
    <lineage>
        <taxon>Eukaryota</taxon>
        <taxon>Fungi</taxon>
        <taxon>Dikarya</taxon>
        <taxon>Ascomycota</taxon>
        <taxon>Pezizomycotina</taxon>
        <taxon>Eurotiomycetes</taxon>
        <taxon>Eurotiomycetidae</taxon>
        <taxon>Eurotiales</taxon>
        <taxon>Aspergillaceae</taxon>
        <taxon>Penicillium</taxon>
    </lineage>
</organism>
<dbReference type="GeneID" id="63704993"/>
<dbReference type="InterPro" id="IPR036770">
    <property type="entry name" value="Ankyrin_rpt-contain_sf"/>
</dbReference>